<organism evidence="17 18">
    <name type="scientific">Brevibacterium spongiae</name>
    <dbReference type="NCBI Taxonomy" id="2909672"/>
    <lineage>
        <taxon>Bacteria</taxon>
        <taxon>Bacillati</taxon>
        <taxon>Actinomycetota</taxon>
        <taxon>Actinomycetes</taxon>
        <taxon>Micrococcales</taxon>
        <taxon>Brevibacteriaceae</taxon>
        <taxon>Brevibacterium</taxon>
    </lineage>
</organism>
<accession>A0ABY5SV35</accession>
<dbReference type="Pfam" id="PF01118">
    <property type="entry name" value="Semialdhyde_dh"/>
    <property type="match status" value="1"/>
</dbReference>
<evidence type="ECO:0000256" key="5">
    <source>
        <dbReference type="ARBA" id="ARBA00011738"/>
    </source>
</evidence>
<comment type="function">
    <text evidence="15">Catalyzes the NADPH-dependent formation of L-aspartate-semialdehyde (L-ASA) by the reductive dephosphorylation of L-aspartyl-4-phosphate.</text>
</comment>
<dbReference type="HAMAP" id="MF_02121">
    <property type="entry name" value="ASADH"/>
    <property type="match status" value="1"/>
</dbReference>
<dbReference type="InterPro" id="IPR005986">
    <property type="entry name" value="Asp_semialdehyde_DH_beta"/>
</dbReference>
<comment type="pathway">
    <text evidence="2 15">Amino-acid biosynthesis; L-lysine biosynthesis via DAP pathway; (S)-tetrahydrodipicolinate from L-aspartate: step 2/4.</text>
</comment>
<dbReference type="InterPro" id="IPR000319">
    <property type="entry name" value="Asp-semialdehyde_DH_CS"/>
</dbReference>
<evidence type="ECO:0000256" key="6">
    <source>
        <dbReference type="ARBA" id="ARBA00013120"/>
    </source>
</evidence>
<feature type="binding site" evidence="15">
    <location>
        <begin position="11"/>
        <end position="14"/>
    </location>
    <ligand>
        <name>NADP(+)</name>
        <dbReference type="ChEBI" id="CHEBI:58349"/>
    </ligand>
</feature>
<keyword evidence="12 15" id="KW-0457">Lysine biosynthesis</keyword>
<dbReference type="RefSeq" id="WP_265419568.1">
    <property type="nucleotide sequence ID" value="NZ_CP093443.1"/>
</dbReference>
<dbReference type="InterPro" id="IPR000534">
    <property type="entry name" value="Semialdehyde_DH_NAD-bd"/>
</dbReference>
<comment type="pathway">
    <text evidence="1 15">Amino-acid biosynthesis; L-methionine biosynthesis via de novo pathway; L-homoserine from L-aspartate: step 2/3.</text>
</comment>
<keyword evidence="7 15" id="KW-0028">Amino-acid biosynthesis</keyword>
<dbReference type="NCBIfam" id="TIGR01296">
    <property type="entry name" value="asd_B"/>
    <property type="match status" value="1"/>
</dbReference>
<evidence type="ECO:0000256" key="15">
    <source>
        <dbReference type="HAMAP-Rule" id="MF_02121"/>
    </source>
</evidence>
<feature type="binding site" evidence="15">
    <location>
        <begin position="160"/>
        <end position="161"/>
    </location>
    <ligand>
        <name>NADP(+)</name>
        <dbReference type="ChEBI" id="CHEBI:58349"/>
    </ligand>
</feature>
<dbReference type="EMBL" id="CP093443">
    <property type="protein sequence ID" value="UVI37008.1"/>
    <property type="molecule type" value="Genomic_DNA"/>
</dbReference>
<evidence type="ECO:0000256" key="2">
    <source>
        <dbReference type="ARBA" id="ARBA00005076"/>
    </source>
</evidence>
<gene>
    <name evidence="15" type="primary">asd</name>
    <name evidence="17" type="ORF">L1F31_04960</name>
</gene>
<dbReference type="NCBIfam" id="NF011456">
    <property type="entry name" value="PRK14874.1"/>
    <property type="match status" value="1"/>
</dbReference>
<feature type="binding site" evidence="15">
    <location>
        <position position="226"/>
    </location>
    <ligand>
        <name>phosphate</name>
        <dbReference type="ChEBI" id="CHEBI:43474"/>
    </ligand>
</feature>
<dbReference type="Proteomes" id="UP001064879">
    <property type="component" value="Chromosome"/>
</dbReference>
<dbReference type="PROSITE" id="PS01103">
    <property type="entry name" value="ASD"/>
    <property type="match status" value="1"/>
</dbReference>
<feature type="binding site" evidence="15">
    <location>
        <position position="325"/>
    </location>
    <ligand>
        <name>NADP(+)</name>
        <dbReference type="ChEBI" id="CHEBI:58349"/>
    </ligand>
</feature>
<dbReference type="Gene3D" id="3.40.50.720">
    <property type="entry name" value="NAD(P)-binding Rossmann-like Domain"/>
    <property type="match status" value="1"/>
</dbReference>
<evidence type="ECO:0000256" key="13">
    <source>
        <dbReference type="ARBA" id="ARBA00023167"/>
    </source>
</evidence>
<evidence type="ECO:0000256" key="11">
    <source>
        <dbReference type="ARBA" id="ARBA00023002"/>
    </source>
</evidence>
<comment type="catalytic activity">
    <reaction evidence="14 15">
        <text>L-aspartate 4-semialdehyde + phosphate + NADP(+) = 4-phospho-L-aspartate + NADPH + H(+)</text>
        <dbReference type="Rhea" id="RHEA:24284"/>
        <dbReference type="ChEBI" id="CHEBI:15378"/>
        <dbReference type="ChEBI" id="CHEBI:43474"/>
        <dbReference type="ChEBI" id="CHEBI:57535"/>
        <dbReference type="ChEBI" id="CHEBI:57783"/>
        <dbReference type="ChEBI" id="CHEBI:58349"/>
        <dbReference type="ChEBI" id="CHEBI:537519"/>
        <dbReference type="EC" id="1.2.1.11"/>
    </reaction>
</comment>
<dbReference type="CDD" id="cd02316">
    <property type="entry name" value="VcASADH2_like_N"/>
    <property type="match status" value="1"/>
</dbReference>
<name>A0ABY5SV35_9MICO</name>
<dbReference type="PANTHER" id="PTHR46278">
    <property type="entry name" value="DEHYDROGENASE, PUTATIVE-RELATED"/>
    <property type="match status" value="1"/>
</dbReference>
<dbReference type="SUPFAM" id="SSF51735">
    <property type="entry name" value="NAD(P)-binding Rossmann-fold domains"/>
    <property type="match status" value="1"/>
</dbReference>
<comment type="pathway">
    <text evidence="3 15">Amino-acid biosynthesis; L-threonine biosynthesis; L-threonine from L-aspartate: step 2/5.</text>
</comment>
<evidence type="ECO:0000313" key="18">
    <source>
        <dbReference type="Proteomes" id="UP001064879"/>
    </source>
</evidence>
<evidence type="ECO:0000256" key="10">
    <source>
        <dbReference type="ARBA" id="ARBA00022915"/>
    </source>
</evidence>
<feature type="binding site" evidence="15">
    <location>
        <begin position="40"/>
        <end position="41"/>
    </location>
    <ligand>
        <name>NADP(+)</name>
        <dbReference type="ChEBI" id="CHEBI:58349"/>
    </ligand>
</feature>
<proteinExistence type="inferred from homology"/>
<feature type="binding site" evidence="15">
    <location>
        <position position="157"/>
    </location>
    <ligand>
        <name>substrate</name>
    </ligand>
</feature>
<dbReference type="Pfam" id="PF02774">
    <property type="entry name" value="Semialdhyde_dhC"/>
    <property type="match status" value="1"/>
</dbReference>
<keyword evidence="18" id="KW-1185">Reference proteome</keyword>
<dbReference type="EC" id="1.2.1.11" evidence="6 15"/>
<feature type="binding site" evidence="15">
    <location>
        <position position="100"/>
    </location>
    <ligand>
        <name>phosphate</name>
        <dbReference type="ChEBI" id="CHEBI:43474"/>
    </ligand>
</feature>
<keyword evidence="11 15" id="KW-0560">Oxidoreductase</keyword>
<evidence type="ECO:0000256" key="9">
    <source>
        <dbReference type="ARBA" id="ARBA00022857"/>
    </source>
</evidence>
<dbReference type="PANTHER" id="PTHR46278:SF2">
    <property type="entry name" value="ASPARTATE-SEMIALDEHYDE DEHYDROGENASE"/>
    <property type="match status" value="1"/>
</dbReference>
<evidence type="ECO:0000259" key="16">
    <source>
        <dbReference type="SMART" id="SM00859"/>
    </source>
</evidence>
<comment type="subunit">
    <text evidence="5 15">Homodimer.</text>
</comment>
<comment type="caution">
    <text evidence="15">Lacks conserved residue(s) required for the propagation of feature annotation.</text>
</comment>
<evidence type="ECO:0000256" key="1">
    <source>
        <dbReference type="ARBA" id="ARBA00005021"/>
    </source>
</evidence>
<feature type="active site" description="Acyl-thioester intermediate" evidence="15">
    <location>
        <position position="130"/>
    </location>
</feature>
<keyword evidence="13 15" id="KW-0486">Methionine biosynthesis</keyword>
<evidence type="ECO:0000313" key="17">
    <source>
        <dbReference type="EMBL" id="UVI37008.1"/>
    </source>
</evidence>
<dbReference type="CDD" id="cd18131">
    <property type="entry name" value="ASADH_C_bac_euk_like"/>
    <property type="match status" value="1"/>
</dbReference>
<dbReference type="InterPro" id="IPR012080">
    <property type="entry name" value="Asp_semialdehyde_DH"/>
</dbReference>
<keyword evidence="9 15" id="KW-0521">NADP</keyword>
<dbReference type="Gene3D" id="3.30.360.10">
    <property type="entry name" value="Dihydrodipicolinate Reductase, domain 2"/>
    <property type="match status" value="1"/>
</dbReference>
<dbReference type="GO" id="GO:0004073">
    <property type="term" value="F:aspartate-semialdehyde dehydrogenase activity"/>
    <property type="evidence" value="ECO:0007669"/>
    <property type="project" value="UniProtKB-EC"/>
</dbReference>
<evidence type="ECO:0000256" key="3">
    <source>
        <dbReference type="ARBA" id="ARBA00005097"/>
    </source>
</evidence>
<dbReference type="PIRSF" id="PIRSF000148">
    <property type="entry name" value="ASA_dh"/>
    <property type="match status" value="1"/>
</dbReference>
<dbReference type="SUPFAM" id="SSF55347">
    <property type="entry name" value="Glyceraldehyde-3-phosphate dehydrogenase-like, C-terminal domain"/>
    <property type="match status" value="1"/>
</dbReference>
<evidence type="ECO:0000256" key="12">
    <source>
        <dbReference type="ARBA" id="ARBA00023154"/>
    </source>
</evidence>
<comment type="similarity">
    <text evidence="4 15">Belongs to the aspartate-semialdehyde dehydrogenase family.</text>
</comment>
<evidence type="ECO:0000256" key="4">
    <source>
        <dbReference type="ARBA" id="ARBA00010584"/>
    </source>
</evidence>
<feature type="active site" description="Proton acceptor" evidence="15">
    <location>
        <position position="256"/>
    </location>
</feature>
<sequence>MSVNVGVVGATGQVGGVMLDLLAGDPGFEIGTLRLFASARSAGKTIDFKGQPITVEDAAEADPSGLDIALFSAGGATSRAQAERFAAAGVTVVDNSSAWRSDPDVPLVVSEVNPEALDELPKGIIANPNCTTMAAMPVLKALHAKAGLTRLIVSTYQAVSGSGLSGVEELATQLEAGIPDARKLTTDGSAVNLPAPDNYVEPIAFNVLPMAGSVVDDGQNETDEEKKLRNESRKILGLPELLVAGTCVRVPVFTGHSLSIHAEFDSEISPEEATEILGQAPGVVVDEVPTPLKAAGQNASFVGRIRADQSAPAGKGLVLFVANDNLRKGAALNTVQIAALLAAKLEAKAA</sequence>
<feature type="binding site" evidence="15">
    <location>
        <position position="249"/>
    </location>
    <ligand>
        <name>substrate</name>
    </ligand>
</feature>
<keyword evidence="8 15" id="KW-0791">Threonine biosynthesis</keyword>
<evidence type="ECO:0000256" key="8">
    <source>
        <dbReference type="ARBA" id="ARBA00022697"/>
    </source>
</evidence>
<evidence type="ECO:0000256" key="14">
    <source>
        <dbReference type="ARBA" id="ARBA00047891"/>
    </source>
</evidence>
<dbReference type="SMART" id="SM00859">
    <property type="entry name" value="Semialdhyde_dh"/>
    <property type="match status" value="1"/>
</dbReference>
<reference evidence="17" key="1">
    <citation type="submission" date="2022-03" db="EMBL/GenBank/DDBJ databases">
        <title>Brevibacterium spongiae sp. nov., isolated from marine sponge.</title>
        <authorList>
            <person name="Li Z."/>
            <person name="Zhang M."/>
        </authorList>
    </citation>
    <scope>NUCLEOTIDE SEQUENCE</scope>
    <source>
        <strain evidence="17">WHS-Z9</strain>
    </source>
</reference>
<dbReference type="InterPro" id="IPR012280">
    <property type="entry name" value="Semialdhyde_DH_dimer_dom"/>
</dbReference>
<feature type="domain" description="Semialdehyde dehydrogenase NAD-binding" evidence="16">
    <location>
        <begin position="4"/>
        <end position="120"/>
    </location>
</feature>
<evidence type="ECO:0000256" key="7">
    <source>
        <dbReference type="ARBA" id="ARBA00022605"/>
    </source>
</evidence>
<dbReference type="InterPro" id="IPR036291">
    <property type="entry name" value="NAD(P)-bd_dom_sf"/>
</dbReference>
<keyword evidence="10 15" id="KW-0220">Diaminopimelate biosynthesis</keyword>
<protein>
    <recommendedName>
        <fullName evidence="6 15">Aspartate-semialdehyde dehydrogenase</fullName>
        <shortName evidence="15">ASA dehydrogenase</shortName>
        <shortName evidence="15">ASADH</shortName>
        <ecNumber evidence="6 15">1.2.1.11</ecNumber>
    </recommendedName>
    <alternativeName>
        <fullName evidence="15">Aspartate-beta-semialdehyde dehydrogenase</fullName>
    </alternativeName>
</protein>